<feature type="domain" description="NADH:flavin oxidoreductase/NADH oxidase N-terminal" evidence="10">
    <location>
        <begin position="8"/>
        <end position="363"/>
    </location>
</feature>
<dbReference type="GO" id="GO:0016629">
    <property type="term" value="F:12-oxophytodienoate reductase activity"/>
    <property type="evidence" value="ECO:0007669"/>
    <property type="project" value="UniProtKB-EC"/>
</dbReference>
<comment type="similarity">
    <text evidence="2">Belongs to the NADH:flavin oxidoreductase/NADH oxidase family.</text>
</comment>
<dbReference type="Proteomes" id="UP000834106">
    <property type="component" value="Chromosome 22"/>
</dbReference>
<evidence type="ECO:0000256" key="2">
    <source>
        <dbReference type="ARBA" id="ARBA00005979"/>
    </source>
</evidence>
<keyword evidence="4" id="KW-0288">FMN</keyword>
<comment type="cofactor">
    <cofactor evidence="1">
        <name>FMN</name>
        <dbReference type="ChEBI" id="CHEBI:58210"/>
    </cofactor>
</comment>
<dbReference type="AlphaFoldDB" id="A0AAD2ADK6"/>
<keyword evidence="6" id="KW-0560">Oxidoreductase</keyword>
<dbReference type="Pfam" id="PF00724">
    <property type="entry name" value="Oxidored_FMN"/>
    <property type="match status" value="1"/>
</dbReference>
<evidence type="ECO:0000256" key="7">
    <source>
        <dbReference type="ARBA" id="ARBA00051650"/>
    </source>
</evidence>
<dbReference type="Gene3D" id="3.20.20.70">
    <property type="entry name" value="Aldolase class I"/>
    <property type="match status" value="2"/>
</dbReference>
<dbReference type="PANTHER" id="PTHR22893:SF114">
    <property type="entry name" value="12-OXOPHYTODIENOATE REDUCTASE 2"/>
    <property type="match status" value="1"/>
</dbReference>
<evidence type="ECO:0000313" key="12">
    <source>
        <dbReference type="Proteomes" id="UP000834106"/>
    </source>
</evidence>
<organism evidence="11 12">
    <name type="scientific">Fraxinus pennsylvanica</name>
    <dbReference type="NCBI Taxonomy" id="56036"/>
    <lineage>
        <taxon>Eukaryota</taxon>
        <taxon>Viridiplantae</taxon>
        <taxon>Streptophyta</taxon>
        <taxon>Embryophyta</taxon>
        <taxon>Tracheophyta</taxon>
        <taxon>Spermatophyta</taxon>
        <taxon>Magnoliopsida</taxon>
        <taxon>eudicotyledons</taxon>
        <taxon>Gunneridae</taxon>
        <taxon>Pentapetalae</taxon>
        <taxon>asterids</taxon>
        <taxon>lamiids</taxon>
        <taxon>Lamiales</taxon>
        <taxon>Oleaceae</taxon>
        <taxon>Oleeae</taxon>
        <taxon>Fraxinus</taxon>
    </lineage>
</organism>
<evidence type="ECO:0000313" key="11">
    <source>
        <dbReference type="EMBL" id="CAI9786167.1"/>
    </source>
</evidence>
<sequence length="429" mass="48140">MATENIPLLTPYKMGRFNLSHRIVLPPLTRNRANNNIPQPHAIEYYSQRATSGGLIISEANGACDISLRCPNMPGIWTKEQVEAWKPVVNAVHNKGGIFFCQIWHPGRVSDYTTQKWWFIGREEDQDDKDTTPEQLKLEDNVSDNYNEKWFFIDREPKDQAYKGTTPEKLKLEDIPQIINDYRAAARNAIDAGFDGVEILGANGYLIDKLMKDEANDRTDQYSGSLENRCRLALEVVEAVAEEIGADRTAIKLSPYDDYKGTTGDSTPEALGLYMANALTNLGILYLHVTEPRMIKVGDDYITPRSLLPIKKAFNGTFIASGGYNKYDGDKAIEESYADLVSFGRLFLANPDLPKRFEINAPLNKHERSTFYIQDPVVGIVLAPLTRSRSYNNVPQRHAALYYSQRATNGGFLITEATAVSNTALGYAH</sequence>
<comment type="pathway">
    <text evidence="8">Lipid metabolism; oxylipin biosynthesis.</text>
</comment>
<keyword evidence="5" id="KW-0521">NADP</keyword>
<reference evidence="11" key="1">
    <citation type="submission" date="2023-05" db="EMBL/GenBank/DDBJ databases">
        <authorList>
            <person name="Huff M."/>
        </authorList>
    </citation>
    <scope>NUCLEOTIDE SEQUENCE</scope>
</reference>
<dbReference type="EC" id="1.3.1.42" evidence="9"/>
<dbReference type="CDD" id="cd02933">
    <property type="entry name" value="OYE_like_FMN"/>
    <property type="match status" value="1"/>
</dbReference>
<proteinExistence type="inferred from homology"/>
<keyword evidence="12" id="KW-1185">Reference proteome</keyword>
<evidence type="ECO:0000256" key="6">
    <source>
        <dbReference type="ARBA" id="ARBA00023002"/>
    </source>
</evidence>
<protein>
    <recommendedName>
        <fullName evidence="9">12-oxophytodienoate reductase</fullName>
        <ecNumber evidence="9">1.3.1.42</ecNumber>
    </recommendedName>
</protein>
<dbReference type="EMBL" id="OU503057">
    <property type="protein sequence ID" value="CAI9786167.1"/>
    <property type="molecule type" value="Genomic_DNA"/>
</dbReference>
<evidence type="ECO:0000256" key="8">
    <source>
        <dbReference type="ARBA" id="ARBA00060657"/>
    </source>
</evidence>
<dbReference type="InterPro" id="IPR045247">
    <property type="entry name" value="Oye-like"/>
</dbReference>
<evidence type="ECO:0000256" key="4">
    <source>
        <dbReference type="ARBA" id="ARBA00022643"/>
    </source>
</evidence>
<dbReference type="PANTHER" id="PTHR22893">
    <property type="entry name" value="NADH OXIDOREDUCTASE-RELATED"/>
    <property type="match status" value="1"/>
</dbReference>
<dbReference type="SUPFAM" id="SSF51395">
    <property type="entry name" value="FMN-linked oxidoreductases"/>
    <property type="match status" value="2"/>
</dbReference>
<evidence type="ECO:0000256" key="5">
    <source>
        <dbReference type="ARBA" id="ARBA00022857"/>
    </source>
</evidence>
<accession>A0AAD2ADK6</accession>
<keyword evidence="3" id="KW-0285">Flavoprotein</keyword>
<evidence type="ECO:0000256" key="9">
    <source>
        <dbReference type="ARBA" id="ARBA00066323"/>
    </source>
</evidence>
<name>A0AAD2ADK6_9LAMI</name>
<dbReference type="FunFam" id="3.20.20.70:FF:000073">
    <property type="entry name" value="12-oxophytodienoate reductase 3"/>
    <property type="match status" value="1"/>
</dbReference>
<evidence type="ECO:0000256" key="1">
    <source>
        <dbReference type="ARBA" id="ARBA00001917"/>
    </source>
</evidence>
<comment type="catalytic activity">
    <reaction evidence="7">
        <text>(1S,2S)-OPC-8 + NADP(+) = (9S,13S,15Z)-12-oxophyto-10,15-dienoate + NADPH + H(+)</text>
        <dbReference type="Rhea" id="RHEA:21888"/>
        <dbReference type="ChEBI" id="CHEBI:15378"/>
        <dbReference type="ChEBI" id="CHEBI:57411"/>
        <dbReference type="ChEBI" id="CHEBI:57783"/>
        <dbReference type="ChEBI" id="CHEBI:58349"/>
        <dbReference type="ChEBI" id="CHEBI:191855"/>
        <dbReference type="EC" id="1.3.1.42"/>
    </reaction>
</comment>
<evidence type="ECO:0000259" key="10">
    <source>
        <dbReference type="Pfam" id="PF00724"/>
    </source>
</evidence>
<evidence type="ECO:0000256" key="3">
    <source>
        <dbReference type="ARBA" id="ARBA00022630"/>
    </source>
</evidence>
<dbReference type="GO" id="GO:0010181">
    <property type="term" value="F:FMN binding"/>
    <property type="evidence" value="ECO:0007669"/>
    <property type="project" value="InterPro"/>
</dbReference>
<dbReference type="InterPro" id="IPR001155">
    <property type="entry name" value="OxRdtase_FMN_N"/>
</dbReference>
<gene>
    <name evidence="11" type="ORF">FPE_LOCUS33597</name>
</gene>
<dbReference type="InterPro" id="IPR013785">
    <property type="entry name" value="Aldolase_TIM"/>
</dbReference>